<organism evidence="3 4">
    <name type="scientific">Rugamonas rubra</name>
    <dbReference type="NCBI Taxonomy" id="758825"/>
    <lineage>
        <taxon>Bacteria</taxon>
        <taxon>Pseudomonadati</taxon>
        <taxon>Pseudomonadota</taxon>
        <taxon>Betaproteobacteria</taxon>
        <taxon>Burkholderiales</taxon>
        <taxon>Oxalobacteraceae</taxon>
        <taxon>Telluria group</taxon>
        <taxon>Rugamonas</taxon>
    </lineage>
</organism>
<dbReference type="RefSeq" id="WP_093389545.1">
    <property type="nucleotide sequence ID" value="NZ_FOTW01000020.1"/>
</dbReference>
<name>A0A1I4QVM5_9BURK</name>
<dbReference type="InterPro" id="IPR001279">
    <property type="entry name" value="Metallo-B-lactamas"/>
</dbReference>
<dbReference type="InterPro" id="IPR050855">
    <property type="entry name" value="NDM-1-like"/>
</dbReference>
<dbReference type="NCBIfam" id="NF033105">
    <property type="entry name" value="bla_subclass_B3"/>
    <property type="match status" value="1"/>
</dbReference>
<dbReference type="AlphaFoldDB" id="A0A1I4QVM5"/>
<dbReference type="SMART" id="SM00849">
    <property type="entry name" value="Lactamase_B"/>
    <property type="match status" value="1"/>
</dbReference>
<protein>
    <submittedName>
        <fullName evidence="3">Metallo-beta-lactamase class B</fullName>
    </submittedName>
</protein>
<dbReference type="PANTHER" id="PTHR42951">
    <property type="entry name" value="METALLO-BETA-LACTAMASE DOMAIN-CONTAINING"/>
    <property type="match status" value="1"/>
</dbReference>
<proteinExistence type="predicted"/>
<evidence type="ECO:0000313" key="4">
    <source>
        <dbReference type="Proteomes" id="UP000199470"/>
    </source>
</evidence>
<dbReference type="NCBIfam" id="NF012229">
    <property type="entry name" value="bla_class_B_core"/>
    <property type="match status" value="1"/>
</dbReference>
<dbReference type="PANTHER" id="PTHR42951:SF17">
    <property type="entry name" value="METALLO-BETA-LACTAMASE DOMAIN-CONTAINING PROTEIN"/>
    <property type="match status" value="1"/>
</dbReference>
<dbReference type="OrthoDB" id="9762883at2"/>
<accession>A0A1I4QVM5</accession>
<dbReference type="STRING" id="758825.SAMN02982985_04078"/>
<reference evidence="3 4" key="1">
    <citation type="submission" date="2016-10" db="EMBL/GenBank/DDBJ databases">
        <authorList>
            <person name="de Groot N.N."/>
        </authorList>
    </citation>
    <scope>NUCLEOTIDE SEQUENCE [LARGE SCALE GENOMIC DNA]</scope>
    <source>
        <strain evidence="3 4">ATCC 43154</strain>
    </source>
</reference>
<dbReference type="InterPro" id="IPR036866">
    <property type="entry name" value="RibonucZ/Hydroxyglut_hydro"/>
</dbReference>
<dbReference type="Gene3D" id="3.60.15.10">
    <property type="entry name" value="Ribonuclease Z/Hydroxyacylglutathione hydrolase-like"/>
    <property type="match status" value="1"/>
</dbReference>
<feature type="signal peptide" evidence="1">
    <location>
        <begin position="1"/>
        <end position="26"/>
    </location>
</feature>
<sequence>MPNPTRALLAAALVCCAALSTTPARAAGWGDWNDAVEPFPLYGNSYYVGVEGLSAALVTSPAGHILIDGGLPESAQRIAASVRQLGFRIEDVKLILTSHAHVDHAGGLAELQRMSGATVLASPLAALALRRGKVERADPQASDSTPWAPLARVRTVRDGQTVTLGGNKLTAHFTPGHTPGGLSWSWRACDRQGCANIVYADSINPIAAAPFKFSASSSYPAVLRDFERSFKTMETLPCDILVTVHPNAAQLWEKMAAREAGKNPLLSSGACKAYAELSRTALQKRLAEEGGRQ</sequence>
<gene>
    <name evidence="3" type="ORF">SAMN02982985_04078</name>
</gene>
<dbReference type="SUPFAM" id="SSF56281">
    <property type="entry name" value="Metallo-hydrolase/oxidoreductase"/>
    <property type="match status" value="1"/>
</dbReference>
<keyword evidence="4" id="KW-1185">Reference proteome</keyword>
<evidence type="ECO:0000313" key="3">
    <source>
        <dbReference type="EMBL" id="SFM44079.1"/>
    </source>
</evidence>
<feature type="domain" description="Metallo-beta-lactamase" evidence="2">
    <location>
        <begin position="52"/>
        <end position="245"/>
    </location>
</feature>
<dbReference type="Proteomes" id="UP000199470">
    <property type="component" value="Unassembled WGS sequence"/>
</dbReference>
<dbReference type="EMBL" id="FOTW01000020">
    <property type="protein sequence ID" value="SFM44079.1"/>
    <property type="molecule type" value="Genomic_DNA"/>
</dbReference>
<dbReference type="Pfam" id="PF00753">
    <property type="entry name" value="Lactamase_B"/>
    <property type="match status" value="1"/>
</dbReference>
<keyword evidence="1" id="KW-0732">Signal</keyword>
<feature type="chain" id="PRO_5011676365" evidence="1">
    <location>
        <begin position="27"/>
        <end position="293"/>
    </location>
</feature>
<evidence type="ECO:0000256" key="1">
    <source>
        <dbReference type="SAM" id="SignalP"/>
    </source>
</evidence>
<evidence type="ECO:0000259" key="2">
    <source>
        <dbReference type="SMART" id="SM00849"/>
    </source>
</evidence>